<dbReference type="OrthoDB" id="1112795at2759"/>
<organism evidence="1 2">
    <name type="scientific">Gossypium stocksii</name>
    <dbReference type="NCBI Taxonomy" id="47602"/>
    <lineage>
        <taxon>Eukaryota</taxon>
        <taxon>Viridiplantae</taxon>
        <taxon>Streptophyta</taxon>
        <taxon>Embryophyta</taxon>
        <taxon>Tracheophyta</taxon>
        <taxon>Spermatophyta</taxon>
        <taxon>Magnoliopsida</taxon>
        <taxon>eudicotyledons</taxon>
        <taxon>Gunneridae</taxon>
        <taxon>Pentapetalae</taxon>
        <taxon>rosids</taxon>
        <taxon>malvids</taxon>
        <taxon>Malvales</taxon>
        <taxon>Malvaceae</taxon>
        <taxon>Malvoideae</taxon>
        <taxon>Gossypium</taxon>
    </lineage>
</organism>
<protein>
    <submittedName>
        <fullName evidence="1">Uncharacterized protein</fullName>
    </submittedName>
</protein>
<sequence>MEGWERLTIDVDGVKTLKPEVTWTSGEDKLANANSKTINAIFKGVGPYEFVRMSKFTTIKEDHTILEIAHEGANIVKQSKF</sequence>
<proteinExistence type="predicted"/>
<comment type="caution">
    <text evidence="1">The sequence shown here is derived from an EMBL/GenBank/DDBJ whole genome shotgun (WGS) entry which is preliminary data.</text>
</comment>
<keyword evidence="2" id="KW-1185">Reference proteome</keyword>
<gene>
    <name evidence="1" type="ORF">J1N35_000744</name>
</gene>
<dbReference type="EMBL" id="JAIQCV010000001">
    <property type="protein sequence ID" value="KAH1129366.1"/>
    <property type="molecule type" value="Genomic_DNA"/>
</dbReference>
<evidence type="ECO:0000313" key="2">
    <source>
        <dbReference type="Proteomes" id="UP000828251"/>
    </source>
</evidence>
<dbReference type="AlphaFoldDB" id="A0A9D3WIX1"/>
<name>A0A9D3WIX1_9ROSI</name>
<dbReference type="Proteomes" id="UP000828251">
    <property type="component" value="Unassembled WGS sequence"/>
</dbReference>
<evidence type="ECO:0000313" key="1">
    <source>
        <dbReference type="EMBL" id="KAH1129366.1"/>
    </source>
</evidence>
<accession>A0A9D3WIX1</accession>
<reference evidence="1 2" key="1">
    <citation type="journal article" date="2021" name="Plant Biotechnol. J.">
        <title>Multi-omics assisted identification of the key and species-specific regulatory components of drought-tolerant mechanisms in Gossypium stocksii.</title>
        <authorList>
            <person name="Yu D."/>
            <person name="Ke L."/>
            <person name="Zhang D."/>
            <person name="Wu Y."/>
            <person name="Sun Y."/>
            <person name="Mei J."/>
            <person name="Sun J."/>
            <person name="Sun Y."/>
        </authorList>
    </citation>
    <scope>NUCLEOTIDE SEQUENCE [LARGE SCALE GENOMIC DNA]</scope>
    <source>
        <strain evidence="2">cv. E1</strain>
        <tissue evidence="1">Leaf</tissue>
    </source>
</reference>